<dbReference type="AlphaFoldDB" id="A0A4Z0NZZ1"/>
<dbReference type="InterPro" id="IPR036866">
    <property type="entry name" value="RibonucZ/Hydroxyglut_hydro"/>
</dbReference>
<evidence type="ECO:0000256" key="4">
    <source>
        <dbReference type="ARBA" id="ARBA00022833"/>
    </source>
</evidence>
<dbReference type="PANTHER" id="PTHR42978:SF6">
    <property type="entry name" value="QUORUM-QUENCHING LACTONASE YTNP-RELATED"/>
    <property type="match status" value="1"/>
</dbReference>
<evidence type="ECO:0000256" key="1">
    <source>
        <dbReference type="ARBA" id="ARBA00007749"/>
    </source>
</evidence>
<evidence type="ECO:0000313" key="7">
    <source>
        <dbReference type="Proteomes" id="UP000298337"/>
    </source>
</evidence>
<keyword evidence="3 6" id="KW-0378">Hydrolase</keyword>
<dbReference type="InterPro" id="IPR051013">
    <property type="entry name" value="MBL_superfamily_lactonases"/>
</dbReference>
<dbReference type="EMBL" id="SRLA01000007">
    <property type="protein sequence ID" value="TGE03703.1"/>
    <property type="molecule type" value="Genomic_DNA"/>
</dbReference>
<dbReference type="GO" id="GO:0046872">
    <property type="term" value="F:metal ion binding"/>
    <property type="evidence" value="ECO:0007669"/>
    <property type="project" value="UniProtKB-KW"/>
</dbReference>
<name>A0A4Z0NZZ1_9BACT</name>
<evidence type="ECO:0000313" key="6">
    <source>
        <dbReference type="EMBL" id="TGE03703.1"/>
    </source>
</evidence>
<accession>A0A4Z0NZZ1</accession>
<dbReference type="SMART" id="SM00849">
    <property type="entry name" value="Lactamase_B"/>
    <property type="match status" value="1"/>
</dbReference>
<keyword evidence="4" id="KW-0862">Zinc</keyword>
<dbReference type="RefSeq" id="WP_135436804.1">
    <property type="nucleotide sequence ID" value="NZ_SRLA01000007.1"/>
</dbReference>
<dbReference type="Pfam" id="PF00753">
    <property type="entry name" value="Lactamase_B"/>
    <property type="match status" value="1"/>
</dbReference>
<dbReference type="SUPFAM" id="SSF56281">
    <property type="entry name" value="Metallo-hydrolase/oxidoreductase"/>
    <property type="match status" value="1"/>
</dbReference>
<comment type="caution">
    <text evidence="6">The sequence shown here is derived from an EMBL/GenBank/DDBJ whole genome shotgun (WGS) entry which is preliminary data.</text>
</comment>
<sequence>MEQQPQLATLPAVLQWPIGRKLVTVLNDSRFPDADPYFTHVPEGGLQPQLQRAFRSAPAALTTNVFLIQSDDHAPVLIDTGMGAKMAPAIQGRLREALAFIGVQPADIGYILLTHLHGDHYYGLLDEHGQKAFPNARVWVSETEAAYWFDNADLSEYDQQNAAYARLALQPYEPLRAAGPELLPGFTPVPLPGHTPGQTGFRLQSAEEELLFCADVLNLPAVQAALPQVGFATDVDHALAVQTRVRTLQQAADRRSLLAGAHFEYPCLHYVEKDGTGFRLIPRQWL</sequence>
<dbReference type="Gene3D" id="3.60.15.10">
    <property type="entry name" value="Ribonuclease Z/Hydroxyacylglutathione hydrolase-like"/>
    <property type="match status" value="1"/>
</dbReference>
<keyword evidence="7" id="KW-1185">Reference proteome</keyword>
<comment type="similarity">
    <text evidence="1">Belongs to the metallo-beta-lactamase superfamily.</text>
</comment>
<reference evidence="6 7" key="1">
    <citation type="submission" date="2019-04" db="EMBL/GenBank/DDBJ databases">
        <authorList>
            <person name="Feng G."/>
            <person name="Zhang J."/>
            <person name="Zhu H."/>
        </authorList>
    </citation>
    <scope>NUCLEOTIDE SEQUENCE [LARGE SCALE GENOMIC DNA]</scope>
    <source>
        <strain evidence="6 7">92R-1</strain>
    </source>
</reference>
<feature type="domain" description="Metallo-beta-lactamase" evidence="5">
    <location>
        <begin position="62"/>
        <end position="262"/>
    </location>
</feature>
<dbReference type="OrthoDB" id="9802248at2"/>
<evidence type="ECO:0000256" key="3">
    <source>
        <dbReference type="ARBA" id="ARBA00022801"/>
    </source>
</evidence>
<keyword evidence="2" id="KW-0479">Metal-binding</keyword>
<proteinExistence type="inferred from homology"/>
<dbReference type="InterPro" id="IPR001279">
    <property type="entry name" value="Metallo-B-lactamas"/>
</dbReference>
<dbReference type="PANTHER" id="PTHR42978">
    <property type="entry name" value="QUORUM-QUENCHING LACTONASE YTNP-RELATED-RELATED"/>
    <property type="match status" value="1"/>
</dbReference>
<dbReference type="CDD" id="cd07720">
    <property type="entry name" value="OPHC2-like_MBL-fold"/>
    <property type="match status" value="1"/>
</dbReference>
<dbReference type="GO" id="GO:0016787">
    <property type="term" value="F:hydrolase activity"/>
    <property type="evidence" value="ECO:0007669"/>
    <property type="project" value="UniProtKB-KW"/>
</dbReference>
<protein>
    <submittedName>
        <fullName evidence="6">MBL fold metallo-hydrolase</fullName>
    </submittedName>
</protein>
<evidence type="ECO:0000259" key="5">
    <source>
        <dbReference type="SMART" id="SM00849"/>
    </source>
</evidence>
<evidence type="ECO:0000256" key="2">
    <source>
        <dbReference type="ARBA" id="ARBA00022723"/>
    </source>
</evidence>
<organism evidence="6 7">
    <name type="scientific">Hymenobacter fodinae</name>
    <dbReference type="NCBI Taxonomy" id="2510796"/>
    <lineage>
        <taxon>Bacteria</taxon>
        <taxon>Pseudomonadati</taxon>
        <taxon>Bacteroidota</taxon>
        <taxon>Cytophagia</taxon>
        <taxon>Cytophagales</taxon>
        <taxon>Hymenobacteraceae</taxon>
        <taxon>Hymenobacter</taxon>
    </lineage>
</organism>
<gene>
    <name evidence="6" type="ORF">EU556_24110</name>
</gene>
<dbReference type="Proteomes" id="UP000298337">
    <property type="component" value="Unassembled WGS sequence"/>
</dbReference>